<dbReference type="EMBL" id="AYOZ01000023">
    <property type="protein sequence ID" value="ETI59682.1"/>
    <property type="molecule type" value="Genomic_DNA"/>
</dbReference>
<evidence type="ECO:0000313" key="3">
    <source>
        <dbReference type="Proteomes" id="UP000018857"/>
    </source>
</evidence>
<reference evidence="2 3" key="1">
    <citation type="journal article" date="2014" name="Genome Announc.">
        <title>Draft Genome Sequence of Marinomonas sp. Strain D104, a Polycyclic Aromatic Hydrocarbon-Degrading Bacterium from the Deep-Sea Sediment of the Arctic Ocean.</title>
        <authorList>
            <person name="Dong C."/>
            <person name="Bai X."/>
            <person name="Lai Q."/>
            <person name="Xie Y."/>
            <person name="Chen X."/>
            <person name="Shao Z."/>
        </authorList>
    </citation>
    <scope>NUCLEOTIDE SEQUENCE [LARGE SCALE GENOMIC DNA]</scope>
    <source>
        <strain evidence="2 3">D104</strain>
    </source>
</reference>
<accession>W1RRU2</accession>
<dbReference type="Pfam" id="PF13556">
    <property type="entry name" value="HTH_30"/>
    <property type="match status" value="1"/>
</dbReference>
<sequence>MSFLADDPTSEAVYESLIRLLHQDAPAEGLVAQLARAEALPIPAHKKSALMDCIRMAMTIRNRLELQQKREHGLLAVIESAQDLSSHLDLMELLHAIVTRARNLLGSHVAWITMYNSAADELQVQVADGALFKDTDKMATRKSLGVGGVIFSTGRPFSTSDYLSDNRFEHDPVLDTIFQHEGISSLVGVPLMSENEVIGLLFVADRYHRSHTALEVSILSTLATHAAVAFKTAMAFDITNTALKNADTAREELEMHVQEIHSAAEAHNQLTSLLAQGASVATLSDTVAQLLDGCVVVVDEALQFICRGVAQNAAETNRQPYNPYGEKSSLIETAIRESRRTGRSVIAYQEGKALCRAVSVFAGDDVVGAILLFRQTDLSDVAIRTFERSASVIGIGLLAQERLEIHRSRDVAALLRGLLLPHEYEWALTIERAHRCKLDLSQSYTLLLVESTQLKAAYVAKRLRSMVSLANVVLDDIDGVVAIICKAEVAQDVAQTCTKFFDAEINTSFWGVQSRPSTTAEDLPSIYTTLRRTLMIAKRLSVNGIHHQNELALYTVLFESLDMTSLDGFLESTIGNLLAYDQKRNAKLTSTLLCHFDCNRNANLVAKRMNIHVNTVRQRLDRIEEMIGHFDNSSRALEIHMALRLWDLRHT</sequence>
<dbReference type="SMART" id="SM00065">
    <property type="entry name" value="GAF"/>
    <property type="match status" value="1"/>
</dbReference>
<evidence type="ECO:0000313" key="2">
    <source>
        <dbReference type="EMBL" id="ETI59682.1"/>
    </source>
</evidence>
<dbReference type="RefSeq" id="WP_024024200.1">
    <property type="nucleotide sequence ID" value="NZ_AYOZ01000023.1"/>
</dbReference>
<dbReference type="PATRIC" id="fig|1208321.3.peg.2094"/>
<name>W1RRU2_9GAMM</name>
<dbReference type="PANTHER" id="PTHR33744">
    <property type="entry name" value="CARBOHYDRATE DIACID REGULATOR"/>
    <property type="match status" value="1"/>
</dbReference>
<keyword evidence="3" id="KW-1185">Reference proteome</keyword>
<dbReference type="Gene3D" id="3.30.450.40">
    <property type="match status" value="1"/>
</dbReference>
<dbReference type="eggNOG" id="COG2203">
    <property type="taxonomic scope" value="Bacteria"/>
</dbReference>
<gene>
    <name evidence="2" type="ORF">D104_10560</name>
</gene>
<feature type="domain" description="GAF" evidence="1">
    <location>
        <begin position="89"/>
        <end position="240"/>
    </location>
</feature>
<dbReference type="Pfam" id="PF13185">
    <property type="entry name" value="GAF_2"/>
    <property type="match status" value="1"/>
</dbReference>
<dbReference type="InterPro" id="IPR025736">
    <property type="entry name" value="PucR_C-HTH_dom"/>
</dbReference>
<dbReference type="Proteomes" id="UP000018857">
    <property type="component" value="Unassembled WGS sequence"/>
</dbReference>
<evidence type="ECO:0000259" key="1">
    <source>
        <dbReference type="SMART" id="SM00065"/>
    </source>
</evidence>
<dbReference type="AlphaFoldDB" id="W1RRU2"/>
<dbReference type="InterPro" id="IPR029016">
    <property type="entry name" value="GAF-like_dom_sf"/>
</dbReference>
<dbReference type="PANTHER" id="PTHR33744:SF1">
    <property type="entry name" value="DNA-BINDING TRANSCRIPTIONAL ACTIVATOR ADER"/>
    <property type="match status" value="1"/>
</dbReference>
<dbReference type="Gene3D" id="1.10.10.2840">
    <property type="entry name" value="PucR C-terminal helix-turn-helix domain"/>
    <property type="match status" value="1"/>
</dbReference>
<dbReference type="InterPro" id="IPR042070">
    <property type="entry name" value="PucR_C-HTH_sf"/>
</dbReference>
<proteinExistence type="predicted"/>
<dbReference type="eggNOG" id="COG2508">
    <property type="taxonomic scope" value="Bacteria"/>
</dbReference>
<dbReference type="STRING" id="1208321.D104_10560"/>
<dbReference type="InterPro" id="IPR051448">
    <property type="entry name" value="CdaR-like_regulators"/>
</dbReference>
<protein>
    <submittedName>
        <fullName evidence="2">CdaR family transcriptional regulator</fullName>
    </submittedName>
</protein>
<dbReference type="InterPro" id="IPR003018">
    <property type="entry name" value="GAF"/>
</dbReference>
<dbReference type="OrthoDB" id="9792148at2"/>
<dbReference type="SUPFAM" id="SSF55781">
    <property type="entry name" value="GAF domain-like"/>
    <property type="match status" value="1"/>
</dbReference>
<organism evidence="2 3">
    <name type="scientific">Marinomonas profundimaris</name>
    <dbReference type="NCBI Taxonomy" id="1208321"/>
    <lineage>
        <taxon>Bacteria</taxon>
        <taxon>Pseudomonadati</taxon>
        <taxon>Pseudomonadota</taxon>
        <taxon>Gammaproteobacteria</taxon>
        <taxon>Oceanospirillales</taxon>
        <taxon>Oceanospirillaceae</taxon>
        <taxon>Marinomonas</taxon>
    </lineage>
</organism>
<comment type="caution">
    <text evidence="2">The sequence shown here is derived from an EMBL/GenBank/DDBJ whole genome shotgun (WGS) entry which is preliminary data.</text>
</comment>